<dbReference type="Proteomes" id="UP000275368">
    <property type="component" value="Chromosome"/>
</dbReference>
<protein>
    <recommendedName>
        <fullName evidence="3">DUF6444 domain-containing protein</fullName>
    </recommendedName>
</protein>
<keyword evidence="5" id="KW-1185">Reference proteome</keyword>
<evidence type="ECO:0000259" key="3">
    <source>
        <dbReference type="Pfam" id="PF20042"/>
    </source>
</evidence>
<dbReference type="RefSeq" id="WP_125659572.1">
    <property type="nucleotide sequence ID" value="NZ_AP019308.1"/>
</dbReference>
<keyword evidence="1" id="KW-0175">Coiled coil</keyword>
<feature type="domain" description="DUF6444" evidence="3">
    <location>
        <begin position="28"/>
        <end position="96"/>
    </location>
</feature>
<dbReference type="AlphaFoldDB" id="A0A3G9IT70"/>
<gene>
    <name evidence="4" type="ORF">Back11_34150</name>
</gene>
<name>A0A3G9IT70_9BACL</name>
<dbReference type="InterPro" id="IPR045618">
    <property type="entry name" value="DUF6444"/>
</dbReference>
<evidence type="ECO:0000313" key="5">
    <source>
        <dbReference type="Proteomes" id="UP000275368"/>
    </source>
</evidence>
<dbReference type="KEGG" id="pbk:Back11_34150"/>
<organism evidence="4 5">
    <name type="scientific">Paenibacillus baekrokdamisoli</name>
    <dbReference type="NCBI Taxonomy" id="1712516"/>
    <lineage>
        <taxon>Bacteria</taxon>
        <taxon>Bacillati</taxon>
        <taxon>Bacillota</taxon>
        <taxon>Bacilli</taxon>
        <taxon>Bacillales</taxon>
        <taxon>Paenibacillaceae</taxon>
        <taxon>Paenibacillus</taxon>
    </lineage>
</organism>
<proteinExistence type="predicted"/>
<feature type="coiled-coil region" evidence="1">
    <location>
        <begin position="29"/>
        <end position="63"/>
    </location>
</feature>
<reference evidence="4 5" key="1">
    <citation type="submission" date="2018-11" db="EMBL/GenBank/DDBJ databases">
        <title>Complete genome sequence of Paenibacillus baekrokdamisoli strain KCTC 33723.</title>
        <authorList>
            <person name="Kang S.W."/>
            <person name="Lee K.C."/>
            <person name="Kim K.K."/>
            <person name="Kim J.S."/>
            <person name="Kim D.S."/>
            <person name="Ko S.H."/>
            <person name="Yang S.H."/>
            <person name="Lee J.S."/>
        </authorList>
    </citation>
    <scope>NUCLEOTIDE SEQUENCE [LARGE SCALE GENOMIC DNA]</scope>
    <source>
        <strain evidence="4 5">KCTC 33723</strain>
    </source>
</reference>
<dbReference type="Pfam" id="PF20042">
    <property type="entry name" value="DUF6444"/>
    <property type="match status" value="1"/>
</dbReference>
<sequence length="108" mass="12435">MELTHEQVNIICKSDREIASYFRALLAQNRQLTVLVEKQAIRIEQLEKRVNELERQLRHNSNNSSKPPFSVGLRKLANLRQAGRKQGAPNGHDGHTLRFLATQNLFPH</sequence>
<evidence type="ECO:0000256" key="2">
    <source>
        <dbReference type="SAM" id="MobiDB-lite"/>
    </source>
</evidence>
<evidence type="ECO:0000256" key="1">
    <source>
        <dbReference type="SAM" id="Coils"/>
    </source>
</evidence>
<accession>A0A3G9IT70</accession>
<dbReference type="OrthoDB" id="2667024at2"/>
<dbReference type="EMBL" id="AP019308">
    <property type="protein sequence ID" value="BBH22070.1"/>
    <property type="molecule type" value="Genomic_DNA"/>
</dbReference>
<feature type="region of interest" description="Disordered" evidence="2">
    <location>
        <begin position="80"/>
        <end position="100"/>
    </location>
</feature>
<evidence type="ECO:0000313" key="4">
    <source>
        <dbReference type="EMBL" id="BBH22070.1"/>
    </source>
</evidence>